<dbReference type="SMART" id="SM00380">
    <property type="entry name" value="AP2"/>
    <property type="match status" value="1"/>
</dbReference>
<keyword evidence="9" id="KW-1185">Reference proteome</keyword>
<evidence type="ECO:0000259" key="7">
    <source>
        <dbReference type="PROSITE" id="PS51032"/>
    </source>
</evidence>
<sequence length="586" mass="62821">MSSNKCNASNKAPSLLEESTTNNGELAPTGFKFSYVGVTHRSRRGKFQARMYKNNEEYNLGFYDLATDAAFVYDTAYRMFSAKASHQPSVAAASAISEQNKPRLLETQATKYVFDWLDLTKKDIKRGEFSERMNFISPSDFRSSRAREIATRLLDANANGSSYSTEHALREKAKKEVLAMAKLVSASSPDVLICGRRAKEFDFGTPVPLPETKSRKKAKVDTTNDTVNAISLDFPQGGLQPQVGGINFNSIGLLGQMLPGMVPDTSLSNPFQHGSPHAVSSSRLQGLNDEIARTVEQLRIEESRVLLTRHTLNRQLAELARRSNDSLMAAGLSSVQQSQLSLLLGLTNSSNNHLVSAAQAPVQQGRLEDLRRLYSLMTGSGGGSSGGGGGGYQGTQQDASIQQREQLLNAMLAMNSSANNYQSPAASSATPTHLSTSTSATAARSAEYGRGTVNNSSAEFARRSNDSLMAAGSSSVQQSQLSLLLGLTNSSNNHLVSVAQAPVQQGRLEDLRRLYSLMTGSGGGSSGGGGGRVPRNAARCIHSTTTPVAQCDVGNELFCQQLSITGSQFGNANSSINEYLCNGREQ</sequence>
<feature type="region of interest" description="Disordered" evidence="6">
    <location>
        <begin position="420"/>
        <end position="450"/>
    </location>
</feature>
<reference evidence="8 9" key="1">
    <citation type="journal article" date="2004" name="Science">
        <title>The genome of the diatom Thalassiosira pseudonana: ecology, evolution, and metabolism.</title>
        <authorList>
            <person name="Armbrust E.V."/>
            <person name="Berges J.A."/>
            <person name="Bowler C."/>
            <person name="Green B.R."/>
            <person name="Martinez D."/>
            <person name="Putnam N.H."/>
            <person name="Zhou S."/>
            <person name="Allen A.E."/>
            <person name="Apt K.E."/>
            <person name="Bechner M."/>
            <person name="Brzezinski M.A."/>
            <person name="Chaal B.K."/>
            <person name="Chiovitti A."/>
            <person name="Davis A.K."/>
            <person name="Demarest M.S."/>
            <person name="Detter J.C."/>
            <person name="Glavina T."/>
            <person name="Goodstein D."/>
            <person name="Hadi M.Z."/>
            <person name="Hellsten U."/>
            <person name="Hildebrand M."/>
            <person name="Jenkins B.D."/>
            <person name="Jurka J."/>
            <person name="Kapitonov V.V."/>
            <person name="Kroger N."/>
            <person name="Lau W.W."/>
            <person name="Lane T.W."/>
            <person name="Larimer F.W."/>
            <person name="Lippmeier J.C."/>
            <person name="Lucas S."/>
            <person name="Medina M."/>
            <person name="Montsant A."/>
            <person name="Obornik M."/>
            <person name="Parker M.S."/>
            <person name="Palenik B."/>
            <person name="Pazour G.J."/>
            <person name="Richardson P.M."/>
            <person name="Rynearson T.A."/>
            <person name="Saito M.A."/>
            <person name="Schwartz D.C."/>
            <person name="Thamatrakoln K."/>
            <person name="Valentin K."/>
            <person name="Vardi A."/>
            <person name="Wilkerson F.P."/>
            <person name="Rokhsar D.S."/>
        </authorList>
    </citation>
    <scope>NUCLEOTIDE SEQUENCE [LARGE SCALE GENOMIC DNA]</scope>
    <source>
        <strain evidence="8 9">CCMP1335</strain>
    </source>
</reference>
<dbReference type="InParanoid" id="B8C6B1"/>
<dbReference type="Gene3D" id="3.30.730.10">
    <property type="entry name" value="AP2/ERF domain"/>
    <property type="match status" value="1"/>
</dbReference>
<organism evidence="8 9">
    <name type="scientific">Thalassiosira pseudonana</name>
    <name type="common">Marine diatom</name>
    <name type="synonym">Cyclotella nana</name>
    <dbReference type="NCBI Taxonomy" id="35128"/>
    <lineage>
        <taxon>Eukaryota</taxon>
        <taxon>Sar</taxon>
        <taxon>Stramenopiles</taxon>
        <taxon>Ochrophyta</taxon>
        <taxon>Bacillariophyta</taxon>
        <taxon>Coscinodiscophyceae</taxon>
        <taxon>Thalassiosirophycidae</taxon>
        <taxon>Thalassiosirales</taxon>
        <taxon>Thalassiosiraceae</taxon>
        <taxon>Thalassiosira</taxon>
    </lineage>
</organism>
<name>B8C6B1_THAPS</name>
<feature type="compositionally biased region" description="Low complexity" evidence="6">
    <location>
        <begin position="420"/>
        <end position="446"/>
    </location>
</feature>
<feature type="region of interest" description="Disordered" evidence="6">
    <location>
        <begin position="376"/>
        <end position="400"/>
    </location>
</feature>
<dbReference type="GO" id="GO:0005634">
    <property type="term" value="C:nucleus"/>
    <property type="evidence" value="ECO:0007669"/>
    <property type="project" value="UniProtKB-SubCell"/>
</dbReference>
<reference evidence="8 9" key="2">
    <citation type="journal article" date="2008" name="Nature">
        <title>The Phaeodactylum genome reveals the evolutionary history of diatom genomes.</title>
        <authorList>
            <person name="Bowler C."/>
            <person name="Allen A.E."/>
            <person name="Badger J.H."/>
            <person name="Grimwood J."/>
            <person name="Jabbari K."/>
            <person name="Kuo A."/>
            <person name="Maheswari U."/>
            <person name="Martens C."/>
            <person name="Maumus F."/>
            <person name="Otillar R.P."/>
            <person name="Rayko E."/>
            <person name="Salamov A."/>
            <person name="Vandepoele K."/>
            <person name="Beszteri B."/>
            <person name="Gruber A."/>
            <person name="Heijde M."/>
            <person name="Katinka M."/>
            <person name="Mock T."/>
            <person name="Valentin K."/>
            <person name="Verret F."/>
            <person name="Berges J.A."/>
            <person name="Brownlee C."/>
            <person name="Cadoret J.P."/>
            <person name="Chiovitti A."/>
            <person name="Choi C.J."/>
            <person name="Coesel S."/>
            <person name="De Martino A."/>
            <person name="Detter J.C."/>
            <person name="Durkin C."/>
            <person name="Falciatore A."/>
            <person name="Fournet J."/>
            <person name="Haruta M."/>
            <person name="Huysman M.J."/>
            <person name="Jenkins B.D."/>
            <person name="Jiroutova K."/>
            <person name="Jorgensen R.E."/>
            <person name="Joubert Y."/>
            <person name="Kaplan A."/>
            <person name="Kroger N."/>
            <person name="Kroth P.G."/>
            <person name="La Roche J."/>
            <person name="Lindquist E."/>
            <person name="Lommer M."/>
            <person name="Martin-Jezequel V."/>
            <person name="Lopez P.J."/>
            <person name="Lucas S."/>
            <person name="Mangogna M."/>
            <person name="McGinnis K."/>
            <person name="Medlin L.K."/>
            <person name="Montsant A."/>
            <person name="Oudot-Le Secq M.P."/>
            <person name="Napoli C."/>
            <person name="Obornik M."/>
            <person name="Parker M.S."/>
            <person name="Petit J.L."/>
            <person name="Porcel B.M."/>
            <person name="Poulsen N."/>
            <person name="Robison M."/>
            <person name="Rychlewski L."/>
            <person name="Rynearson T.A."/>
            <person name="Schmutz J."/>
            <person name="Shapiro H."/>
            <person name="Siaut M."/>
            <person name="Stanley M."/>
            <person name="Sussman M.R."/>
            <person name="Taylor A.R."/>
            <person name="Vardi A."/>
            <person name="von Dassow P."/>
            <person name="Vyverman W."/>
            <person name="Willis A."/>
            <person name="Wyrwicz L.S."/>
            <person name="Rokhsar D.S."/>
            <person name="Weissenbach J."/>
            <person name="Armbrust E.V."/>
            <person name="Green B.R."/>
            <person name="Van de Peer Y."/>
            <person name="Grigoriev I.V."/>
        </authorList>
    </citation>
    <scope>NUCLEOTIDE SEQUENCE [LARGE SCALE GENOMIC DNA]</scope>
    <source>
        <strain evidence="8 9">CCMP1335</strain>
    </source>
</reference>
<dbReference type="PROSITE" id="PS51032">
    <property type="entry name" value="AP2_ERF"/>
    <property type="match status" value="1"/>
</dbReference>
<evidence type="ECO:0000256" key="5">
    <source>
        <dbReference type="ARBA" id="ARBA00023242"/>
    </source>
</evidence>
<evidence type="ECO:0000313" key="9">
    <source>
        <dbReference type="Proteomes" id="UP000001449"/>
    </source>
</evidence>
<feature type="compositionally biased region" description="Gly residues" evidence="6">
    <location>
        <begin position="379"/>
        <end position="393"/>
    </location>
</feature>
<keyword evidence="2" id="KW-0805">Transcription regulation</keyword>
<keyword evidence="4" id="KW-0804">Transcription</keyword>
<dbReference type="SUPFAM" id="SSF54171">
    <property type="entry name" value="DNA-binding domain"/>
    <property type="match status" value="1"/>
</dbReference>
<dbReference type="PaxDb" id="35128-Thaps23654"/>
<evidence type="ECO:0000256" key="6">
    <source>
        <dbReference type="SAM" id="MobiDB-lite"/>
    </source>
</evidence>
<dbReference type="InterPro" id="IPR016177">
    <property type="entry name" value="DNA-bd_dom_sf"/>
</dbReference>
<dbReference type="InterPro" id="IPR001471">
    <property type="entry name" value="AP2/ERF_dom"/>
</dbReference>
<evidence type="ECO:0000256" key="1">
    <source>
        <dbReference type="ARBA" id="ARBA00004123"/>
    </source>
</evidence>
<feature type="domain" description="AP2/ERF" evidence="7">
    <location>
        <begin position="34"/>
        <end position="91"/>
    </location>
</feature>
<keyword evidence="5" id="KW-0539">Nucleus</keyword>
<protein>
    <recommendedName>
        <fullName evidence="7">AP2/ERF domain-containing protein</fullName>
    </recommendedName>
</protein>
<dbReference type="KEGG" id="tps:THAPSDRAFT_23654"/>
<keyword evidence="3" id="KW-0238">DNA-binding</keyword>
<dbReference type="eggNOG" id="ENOG502TA0H">
    <property type="taxonomic scope" value="Eukaryota"/>
</dbReference>
<dbReference type="EMBL" id="CM000644">
    <property type="protein sequence ID" value="EED90776.1"/>
    <property type="molecule type" value="Genomic_DNA"/>
</dbReference>
<dbReference type="GO" id="GO:0003677">
    <property type="term" value="F:DNA binding"/>
    <property type="evidence" value="ECO:0007669"/>
    <property type="project" value="UniProtKB-KW"/>
</dbReference>
<dbReference type="HOGENOM" id="CLU_033206_0_0_1"/>
<feature type="region of interest" description="Disordered" evidence="6">
    <location>
        <begin position="1"/>
        <end position="23"/>
    </location>
</feature>
<dbReference type="RefSeq" id="XP_002291925.1">
    <property type="nucleotide sequence ID" value="XM_002291889.1"/>
</dbReference>
<proteinExistence type="predicted"/>
<evidence type="ECO:0000313" key="8">
    <source>
        <dbReference type="EMBL" id="EED90776.1"/>
    </source>
</evidence>
<gene>
    <name evidence="8" type="ORF">THAPSDRAFT_23654</name>
</gene>
<dbReference type="InterPro" id="IPR036955">
    <property type="entry name" value="AP2/ERF_dom_sf"/>
</dbReference>
<dbReference type="GO" id="GO:0003700">
    <property type="term" value="F:DNA-binding transcription factor activity"/>
    <property type="evidence" value="ECO:0007669"/>
    <property type="project" value="InterPro"/>
</dbReference>
<comment type="subcellular location">
    <subcellularLocation>
        <location evidence="1">Nucleus</location>
    </subcellularLocation>
</comment>
<dbReference type="Proteomes" id="UP000001449">
    <property type="component" value="Chromosome 8"/>
</dbReference>
<evidence type="ECO:0000256" key="4">
    <source>
        <dbReference type="ARBA" id="ARBA00023163"/>
    </source>
</evidence>
<dbReference type="AlphaFoldDB" id="B8C6B1"/>
<accession>B8C6B1</accession>
<evidence type="ECO:0000256" key="3">
    <source>
        <dbReference type="ARBA" id="ARBA00023125"/>
    </source>
</evidence>
<dbReference type="GeneID" id="7452393"/>
<evidence type="ECO:0000256" key="2">
    <source>
        <dbReference type="ARBA" id="ARBA00023015"/>
    </source>
</evidence>